<dbReference type="PANTHER" id="PTHR48112">
    <property type="entry name" value="HIGH MOBILITY GROUP PROTEIN DSP1"/>
    <property type="match status" value="1"/>
</dbReference>
<evidence type="ECO:0000256" key="4">
    <source>
        <dbReference type="SAM" id="MobiDB-lite"/>
    </source>
</evidence>
<dbReference type="Proteomes" id="UP000182444">
    <property type="component" value="Chromosome 1C"/>
</dbReference>
<dbReference type="EMBL" id="CP017555">
    <property type="protein sequence ID" value="AOW03354.1"/>
    <property type="molecule type" value="Genomic_DNA"/>
</dbReference>
<name>A0A1D8NCJ5_YARLL</name>
<dbReference type="InterPro" id="IPR009071">
    <property type="entry name" value="HMG_box_dom"/>
</dbReference>
<comment type="subcellular location">
    <subcellularLocation>
        <location evidence="1">Nucleus</location>
    </subcellularLocation>
</comment>
<dbReference type="VEuPathDB" id="FungiDB:YALI0_C24398g"/>
<dbReference type="KEGG" id="yli:2909568"/>
<dbReference type="RefSeq" id="XP_502224.1">
    <property type="nucleotide sequence ID" value="XM_502224.3"/>
</dbReference>
<dbReference type="SMART" id="SM00398">
    <property type="entry name" value="HMG"/>
    <property type="match status" value="1"/>
</dbReference>
<accession>A0A1D8NCJ5</accession>
<feature type="region of interest" description="Disordered" evidence="4">
    <location>
        <begin position="87"/>
        <end position="109"/>
    </location>
</feature>
<dbReference type="AlphaFoldDB" id="A0A1D8NCJ5"/>
<evidence type="ECO:0000313" key="5">
    <source>
        <dbReference type="EMBL" id="AOW03354.1"/>
    </source>
</evidence>
<dbReference type="VEuPathDB" id="FungiDB:YALI1_C33444g"/>
<reference evidence="5 6" key="1">
    <citation type="journal article" date="2016" name="PLoS ONE">
        <title>Sequence Assembly of Yarrowia lipolytica Strain W29/CLIB89 Shows Transposable Element Diversity.</title>
        <authorList>
            <person name="Magnan C."/>
            <person name="Yu J."/>
            <person name="Chang I."/>
            <person name="Jahn E."/>
            <person name="Kanomata Y."/>
            <person name="Wu J."/>
            <person name="Zeller M."/>
            <person name="Oakes M."/>
            <person name="Baldi P."/>
            <person name="Sandmeyer S."/>
        </authorList>
    </citation>
    <scope>NUCLEOTIDE SEQUENCE [LARGE SCALE GENOMIC DNA]</scope>
    <source>
        <strain evidence="6">CLIB89(W29)</strain>
    </source>
</reference>
<dbReference type="PROSITE" id="PS50118">
    <property type="entry name" value="HMG_BOX_2"/>
    <property type="match status" value="1"/>
</dbReference>
<dbReference type="PANTHER" id="PTHR48112:SF32">
    <property type="entry name" value="HIGH MOBILITY GROUP PROTEIN B3"/>
    <property type="match status" value="1"/>
</dbReference>
<evidence type="ECO:0000256" key="2">
    <source>
        <dbReference type="ARBA" id="ARBA00023125"/>
    </source>
</evidence>
<dbReference type="InterPro" id="IPR050342">
    <property type="entry name" value="HMGB"/>
</dbReference>
<dbReference type="eggNOG" id="KOG0381">
    <property type="taxonomic scope" value="Eukaryota"/>
</dbReference>
<dbReference type="OrthoDB" id="5550281at2759"/>
<organism evidence="5 6">
    <name type="scientific">Yarrowia lipolytica</name>
    <name type="common">Candida lipolytica</name>
    <dbReference type="NCBI Taxonomy" id="4952"/>
    <lineage>
        <taxon>Eukaryota</taxon>
        <taxon>Fungi</taxon>
        <taxon>Dikarya</taxon>
        <taxon>Ascomycota</taxon>
        <taxon>Saccharomycotina</taxon>
        <taxon>Dipodascomycetes</taxon>
        <taxon>Dipodascales</taxon>
        <taxon>Dipodascales incertae sedis</taxon>
        <taxon>Yarrowia</taxon>
    </lineage>
</organism>
<dbReference type="GO" id="GO:0005634">
    <property type="term" value="C:nucleus"/>
    <property type="evidence" value="ECO:0007669"/>
    <property type="project" value="UniProtKB-SubCell"/>
</dbReference>
<sequence>MAKTRLIRVDLDDQTLGYLKGKRDQVVAATRTLELASQNVAWALKDFHSDYQQIIGNVTKMSEDEIARLQELSPDSLPHLSSIMTQFNESHQQQQTKPKRARRDPNMPKKPMTVFLAFSTDQRAVIRAERKAKGLSALASSQMAAEVTQMWADLPEERKDQYRQQYLERLAEYRTNKAAYLYNTTGVPMEKIALIKAKPEPEAEAGTESSSEEEEDEFADALENPEDLEENDKKEEEEEEDDEDDEEDEEEVEEPPKKKRAKKSN</sequence>
<protein>
    <submittedName>
        <fullName evidence="5">Uncharacterized protein</fullName>
    </submittedName>
</protein>
<dbReference type="GeneID" id="2909568"/>
<dbReference type="SUPFAM" id="SSF47095">
    <property type="entry name" value="HMG-box"/>
    <property type="match status" value="1"/>
</dbReference>
<keyword evidence="3" id="KW-0539">Nucleus</keyword>
<gene>
    <name evidence="5" type="ORF">YALI1_C33444g</name>
</gene>
<dbReference type="Pfam" id="PF00505">
    <property type="entry name" value="HMG_box"/>
    <property type="match status" value="1"/>
</dbReference>
<dbReference type="OMA" id="VTQMWAD"/>
<feature type="region of interest" description="Disordered" evidence="4">
    <location>
        <begin position="197"/>
        <end position="265"/>
    </location>
</feature>
<dbReference type="Gene3D" id="1.10.30.10">
    <property type="entry name" value="High mobility group box domain"/>
    <property type="match status" value="1"/>
</dbReference>
<proteinExistence type="predicted"/>
<evidence type="ECO:0000256" key="1">
    <source>
        <dbReference type="ARBA" id="ARBA00004123"/>
    </source>
</evidence>
<evidence type="ECO:0000256" key="3">
    <source>
        <dbReference type="ARBA" id="ARBA00023242"/>
    </source>
</evidence>
<evidence type="ECO:0000313" key="6">
    <source>
        <dbReference type="Proteomes" id="UP000182444"/>
    </source>
</evidence>
<feature type="compositionally biased region" description="Acidic residues" evidence="4">
    <location>
        <begin position="202"/>
        <end position="253"/>
    </location>
</feature>
<dbReference type="GO" id="GO:0003677">
    <property type="term" value="F:DNA binding"/>
    <property type="evidence" value="ECO:0007669"/>
    <property type="project" value="UniProtKB-UniRule"/>
</dbReference>
<keyword evidence="2" id="KW-0238">DNA-binding</keyword>
<dbReference type="InterPro" id="IPR036910">
    <property type="entry name" value="HMG_box_dom_sf"/>
</dbReference>
<feature type="compositionally biased region" description="Polar residues" evidence="4">
    <location>
        <begin position="87"/>
        <end position="96"/>
    </location>
</feature>